<dbReference type="STRING" id="37927.SA2016_3671"/>
<dbReference type="EMBL" id="CP014518">
    <property type="protein sequence ID" value="AMM34329.1"/>
    <property type="molecule type" value="Genomic_DNA"/>
</dbReference>
<reference evidence="2 3" key="1">
    <citation type="submission" date="2016-02" db="EMBL/GenBank/DDBJ databases">
        <title>Complete genome of Sinomonas atrocyanea KCTC 3377.</title>
        <authorList>
            <person name="Kim K.M."/>
        </authorList>
    </citation>
    <scope>NUCLEOTIDE SEQUENCE [LARGE SCALE GENOMIC DNA]</scope>
    <source>
        <strain evidence="2 3">KCTC 3377</strain>
    </source>
</reference>
<dbReference type="AlphaFoldDB" id="A0A127A4H2"/>
<evidence type="ECO:0000313" key="2">
    <source>
        <dbReference type="EMBL" id="AMM34329.1"/>
    </source>
</evidence>
<keyword evidence="3" id="KW-1185">Reference proteome</keyword>
<dbReference type="SUPFAM" id="SSF51735">
    <property type="entry name" value="NAD(P)-binding Rossmann-fold domains"/>
    <property type="match status" value="1"/>
</dbReference>
<dbReference type="Pfam" id="PF01370">
    <property type="entry name" value="Epimerase"/>
    <property type="match status" value="1"/>
</dbReference>
<dbReference type="Gene3D" id="3.40.50.720">
    <property type="entry name" value="NAD(P)-binding Rossmann-like Domain"/>
    <property type="match status" value="1"/>
</dbReference>
<dbReference type="InterPro" id="IPR036291">
    <property type="entry name" value="NAD(P)-bd_dom_sf"/>
</dbReference>
<accession>A0A127A4H2</accession>
<gene>
    <name evidence="2" type="ORF">SA2016_3671</name>
</gene>
<dbReference type="InterPro" id="IPR050177">
    <property type="entry name" value="Lipid_A_modif_metabolic_enz"/>
</dbReference>
<dbReference type="OrthoDB" id="7941246at2"/>
<dbReference type="PANTHER" id="PTHR43245">
    <property type="entry name" value="BIFUNCTIONAL POLYMYXIN RESISTANCE PROTEIN ARNA"/>
    <property type="match status" value="1"/>
</dbReference>
<dbReference type="InterPro" id="IPR001509">
    <property type="entry name" value="Epimerase_deHydtase"/>
</dbReference>
<name>A0A127A4H2_9MICC</name>
<evidence type="ECO:0000313" key="3">
    <source>
        <dbReference type="Proteomes" id="UP000070134"/>
    </source>
</evidence>
<proteinExistence type="predicted"/>
<sequence>MGRVVVIGATGHIGSYLVPRLVRAGHEVVAVSRGSRQPYFEAAEWASVERVAADRDAEEAAGTFGYRIAGLEPDAVVDLLCFTPESARHLVDALRPAKPLLLHCGTIWVHGRALRVPVTEDEPRTPFGPYGTGKARIEELLHRETRTGGVPAVVLHPGHITGPGWPVITPAGNLDPEVWRRLATGEPQALPDRGLGVLHHVHADDVAQAFELALTRPAAVGSSFHVVSAQAMTLRGLAAGAAAWFGREPVLEFVDPEEFERRYGPEHARATHEHTERSIAAGIGRAREVLGYSPRYSSLEALRESLRWLVDHGQVDVGGQAF</sequence>
<evidence type="ECO:0000259" key="1">
    <source>
        <dbReference type="Pfam" id="PF01370"/>
    </source>
</evidence>
<dbReference type="Proteomes" id="UP000070134">
    <property type="component" value="Chromosome"/>
</dbReference>
<feature type="domain" description="NAD-dependent epimerase/dehydratase" evidence="1">
    <location>
        <begin position="4"/>
        <end position="221"/>
    </location>
</feature>
<protein>
    <submittedName>
        <fullName evidence="2">Epimerase</fullName>
    </submittedName>
</protein>
<dbReference type="RefSeq" id="WP_066500879.1">
    <property type="nucleotide sequence ID" value="NZ_BJMO01000024.1"/>
</dbReference>
<dbReference type="PATRIC" id="fig|37927.3.peg.3765"/>
<organism evidence="2 3">
    <name type="scientific">Sinomonas atrocyanea</name>
    <dbReference type="NCBI Taxonomy" id="37927"/>
    <lineage>
        <taxon>Bacteria</taxon>
        <taxon>Bacillati</taxon>
        <taxon>Actinomycetota</taxon>
        <taxon>Actinomycetes</taxon>
        <taxon>Micrococcales</taxon>
        <taxon>Micrococcaceae</taxon>
        <taxon>Sinomonas</taxon>
    </lineage>
</organism>
<dbReference type="KEGG" id="satk:SA2016_3671"/>